<dbReference type="RefSeq" id="WP_379877839.1">
    <property type="nucleotide sequence ID" value="NZ_JBHUIP010000014.1"/>
</dbReference>
<dbReference type="Gene3D" id="3.40.50.2000">
    <property type="entry name" value="Glycogen Phosphorylase B"/>
    <property type="match status" value="2"/>
</dbReference>
<dbReference type="GO" id="GO:0008761">
    <property type="term" value="F:UDP-N-acetylglucosamine 2-epimerase activity"/>
    <property type="evidence" value="ECO:0007669"/>
    <property type="project" value="UniProtKB-EC"/>
</dbReference>
<dbReference type="PANTHER" id="PTHR43174">
    <property type="entry name" value="UDP-N-ACETYLGLUCOSAMINE 2-EPIMERASE"/>
    <property type="match status" value="1"/>
</dbReference>
<evidence type="ECO:0000256" key="2">
    <source>
        <dbReference type="ARBA" id="ARBA00036080"/>
    </source>
</evidence>
<dbReference type="Pfam" id="PF02350">
    <property type="entry name" value="Epimerase_2"/>
    <property type="match status" value="1"/>
</dbReference>
<keyword evidence="1 5" id="KW-0413">Isomerase</keyword>
<evidence type="ECO:0000256" key="4">
    <source>
        <dbReference type="ARBA" id="ARBA00038858"/>
    </source>
</evidence>
<dbReference type="NCBIfam" id="TIGR00236">
    <property type="entry name" value="wecB"/>
    <property type="match status" value="1"/>
</dbReference>
<sequence>MPGRRNKRVRSAKSLESQNLILTEKFLIVIGTRPEAIKLAPVVRALMRVPAFKVQVCLTGQHRQLLSQALSAFDIPVDWDLDLMAENQSLASLTSRILADLGSLLAREAPSLVIVQGDTTTAMAAALTAFQMRIPVAHVEAGLRSGDINQPWPEEMNRRLVAKIAAYHFAPTPRSRHNLEAEGIDPAAIVETGNTVIDALNDALDRVRETPELISPVNDLLAEVEGRKLVLATVHRRENLDRRLEEIGAALVRLAERQDTLVVFPAHPNPQVMQLADRLRNNFSPVRVIKPLDYFPFIALMQRADLILTDSGGIQEEAAALGRPILVLRERTERPEVLDGGNGRLVGTDGDAIFEAANNLLDDHAARSAMARKHASFGDGKAAERIVNSLISTLLPSTSPVVPSP</sequence>
<dbReference type="EMBL" id="JBHUIP010000014">
    <property type="protein sequence ID" value="MFD2264721.1"/>
    <property type="molecule type" value="Genomic_DNA"/>
</dbReference>
<feature type="domain" description="UDP-N-acetylglucosamine 2-epimerase" evidence="6">
    <location>
        <begin position="45"/>
        <end position="390"/>
    </location>
</feature>
<dbReference type="CDD" id="cd03786">
    <property type="entry name" value="GTB_UDP-GlcNAc_2-Epimerase"/>
    <property type="match status" value="1"/>
</dbReference>
<evidence type="ECO:0000256" key="3">
    <source>
        <dbReference type="ARBA" id="ARBA00038209"/>
    </source>
</evidence>
<dbReference type="InterPro" id="IPR029767">
    <property type="entry name" value="WecB-like"/>
</dbReference>
<accession>A0ABW5DXL9</accession>
<protein>
    <recommendedName>
        <fullName evidence="4">UDP-N-acetylglucosamine 2-epimerase (non-hydrolyzing)</fullName>
        <ecNumber evidence="4">5.1.3.14</ecNumber>
    </recommendedName>
</protein>
<dbReference type="Proteomes" id="UP001597295">
    <property type="component" value="Unassembled WGS sequence"/>
</dbReference>
<organism evidence="7 8">
    <name type="scientific">Lacibacterium aquatile</name>
    <dbReference type="NCBI Taxonomy" id="1168082"/>
    <lineage>
        <taxon>Bacteria</taxon>
        <taxon>Pseudomonadati</taxon>
        <taxon>Pseudomonadota</taxon>
        <taxon>Alphaproteobacteria</taxon>
        <taxon>Rhodospirillales</taxon>
        <taxon>Rhodospirillaceae</taxon>
    </lineage>
</organism>
<keyword evidence="8" id="KW-1185">Reference proteome</keyword>
<proteinExistence type="inferred from homology"/>
<name>A0ABW5DXL9_9PROT</name>
<comment type="caution">
    <text evidence="7">The sequence shown here is derived from an EMBL/GenBank/DDBJ whole genome shotgun (WGS) entry which is preliminary data.</text>
</comment>
<dbReference type="SUPFAM" id="SSF53756">
    <property type="entry name" value="UDP-Glycosyltransferase/glycogen phosphorylase"/>
    <property type="match status" value="1"/>
</dbReference>
<evidence type="ECO:0000313" key="7">
    <source>
        <dbReference type="EMBL" id="MFD2264721.1"/>
    </source>
</evidence>
<gene>
    <name evidence="7" type="primary">wecB</name>
    <name evidence="7" type="ORF">ACFSM5_17585</name>
</gene>
<evidence type="ECO:0000259" key="6">
    <source>
        <dbReference type="Pfam" id="PF02350"/>
    </source>
</evidence>
<comment type="similarity">
    <text evidence="3 5">Belongs to the UDP-N-acetylglucosamine 2-epimerase family.</text>
</comment>
<evidence type="ECO:0000256" key="1">
    <source>
        <dbReference type="ARBA" id="ARBA00023235"/>
    </source>
</evidence>
<dbReference type="EC" id="5.1.3.14" evidence="4"/>
<dbReference type="PANTHER" id="PTHR43174:SF2">
    <property type="entry name" value="UDP-N-ACETYLGLUCOSAMINE 2-EPIMERASE"/>
    <property type="match status" value="1"/>
</dbReference>
<dbReference type="InterPro" id="IPR003331">
    <property type="entry name" value="UDP_GlcNAc_Epimerase_2_dom"/>
</dbReference>
<reference evidence="8" key="1">
    <citation type="journal article" date="2019" name="Int. J. Syst. Evol. Microbiol.">
        <title>The Global Catalogue of Microorganisms (GCM) 10K type strain sequencing project: providing services to taxonomists for standard genome sequencing and annotation.</title>
        <authorList>
            <consortium name="The Broad Institute Genomics Platform"/>
            <consortium name="The Broad Institute Genome Sequencing Center for Infectious Disease"/>
            <person name="Wu L."/>
            <person name="Ma J."/>
        </authorList>
    </citation>
    <scope>NUCLEOTIDE SEQUENCE [LARGE SCALE GENOMIC DNA]</scope>
    <source>
        <strain evidence="8">CGMCC 1.19062</strain>
    </source>
</reference>
<evidence type="ECO:0000313" key="8">
    <source>
        <dbReference type="Proteomes" id="UP001597295"/>
    </source>
</evidence>
<evidence type="ECO:0000256" key="5">
    <source>
        <dbReference type="RuleBase" id="RU003513"/>
    </source>
</evidence>
<comment type="catalytic activity">
    <reaction evidence="2">
        <text>UDP-N-acetyl-alpha-D-glucosamine = UDP-N-acetyl-alpha-D-mannosamine</text>
        <dbReference type="Rhea" id="RHEA:17213"/>
        <dbReference type="ChEBI" id="CHEBI:57705"/>
        <dbReference type="ChEBI" id="CHEBI:68623"/>
        <dbReference type="EC" id="5.1.3.14"/>
    </reaction>
</comment>